<dbReference type="InterPro" id="IPR006619">
    <property type="entry name" value="PGRP_domain_met/bac"/>
</dbReference>
<reference evidence="4 5" key="1">
    <citation type="submission" date="2023-07" db="EMBL/GenBank/DDBJ databases">
        <title>Genomic Encyclopedia of Type Strains, Phase IV (KMG-IV): sequencing the most valuable type-strain genomes for metagenomic binning, comparative biology and taxonomic classification.</title>
        <authorList>
            <person name="Goeker M."/>
        </authorList>
    </citation>
    <scope>NUCLEOTIDE SEQUENCE [LARGE SCALE GENOMIC DNA]</scope>
    <source>
        <strain evidence="4 5">DSM 45903</strain>
    </source>
</reference>
<evidence type="ECO:0000256" key="1">
    <source>
        <dbReference type="ARBA" id="ARBA00007553"/>
    </source>
</evidence>
<gene>
    <name evidence="4" type="ORF">JOE21_003215</name>
</gene>
<keyword evidence="5" id="KW-1185">Reference proteome</keyword>
<dbReference type="PANTHER" id="PTHR11022">
    <property type="entry name" value="PEPTIDOGLYCAN RECOGNITION PROTEIN"/>
    <property type="match status" value="1"/>
</dbReference>
<dbReference type="RefSeq" id="WP_309868137.1">
    <property type="nucleotide sequence ID" value="NZ_JAVDQG010000008.1"/>
</dbReference>
<dbReference type="CDD" id="cd14488">
    <property type="entry name" value="CBM6-CBM35-CBM36_like_2"/>
    <property type="match status" value="1"/>
</dbReference>
<accession>A0ABU1ITV7</accession>
<dbReference type="SMART" id="SM00644">
    <property type="entry name" value="Ami_2"/>
    <property type="match status" value="1"/>
</dbReference>
<dbReference type="Proteomes" id="UP001185012">
    <property type="component" value="Unassembled WGS sequence"/>
</dbReference>
<evidence type="ECO:0000259" key="2">
    <source>
        <dbReference type="SMART" id="SM00644"/>
    </source>
</evidence>
<sequence>MNFARPKTVQVFFVSMLALFILFFFPFIPTNAQPQAIQTKATELHFKTPEDYSEGKAQNVNVEPKGKKGVLTPGGQGNSGEYISSPIPAEMEFTAVGVHWMDETPGQSKQKPNESVHLYLRVSDDGEDWTEWHEVHTEHIMGPDDEVSEETFSELIFETGRYMQFKVHMESNRGKKPRISDIKLTALNSKEDQETAKTDTQMVSLGSMIFDSVEAAVNRPDIVSRAGWGADESLRYIDGEEDWPRQYAESVTHLSVHHTDTPNTDESNGITPEERIRNIYYFHAKTRGWGDIGYNAIIGYNGKIYEGRKGKDDEVLTPGVVGAHTYSFNNGSFGVSMLGNFERADLPGHMQEALEELLAYQADLHGIDPMGKKDFVRNYEYDNPNIPKKDPDVPTLQGHKDFPRAYTACPGGFTHKKLNEIRQGVVSKLEGSNGTITIDNMDPANEAKGDWVTSTNVSGYYGSNYQASAGGWGFNLDTFTWNFELPEPGSYRVLVHYTSAFDRATNAPYEIHTKDEVITQRVNQKENGSTWVDIGTYEFNSGANKIVQTDDADGYVIADAIRLQKTADQPPADADPEESHTVIIDNKDSDTSFKGNWPSSKNVSGYYGSDYQPNAAGSGNDTFTWTLNPPKNGMYRVFVHYAAASDRASNAPYTVTYADGKTTYRIDQRKNGGKWVELGDFNFKQGTPGKVTLSDDADGYVIADAVKFELVPHAQIVDNTSPGNKAVGEWNSSNAIKDHYGTDYLWSRPGAGDTFTWNFNISKAGYYRVSEKHQPNQNRASNAPFTIHHSGGSTKQLIDQRAYSGQWVELGTFKFDEGAAKVVLSDDADGTLLADAIKIEPVPYTEVIDNKHPDTEAVGVWTSTNAIKRFVGTDYLWNRPGTGDTFTWNFNIPESGYYRISEKHQSNQNRASNAPFTIHHSGGTSKQLIDQRANSGQWVELGTFKFDKGAAKVVLSDDADGTLIADAIKIEKVPTTITSDNTDSGNKAVGEWNSTVGIKTFYGTDYFWNRPGTGQDSFTWNLGVPESGSYHLYVKHMANPNRATNAPFTIHHVGGPSTVNINQTQNNGKWVYVGTYNFEAGTAKVVLTDKADGTLIADAVRLVKQ</sequence>
<dbReference type="Pfam" id="PF25275">
    <property type="entry name" value="Golvesin_C"/>
    <property type="match status" value="5"/>
</dbReference>
<dbReference type="InterPro" id="IPR033803">
    <property type="entry name" value="CBD-like_Golvesin-Xly"/>
</dbReference>
<dbReference type="PANTHER" id="PTHR11022:SF41">
    <property type="entry name" value="PEPTIDOGLYCAN-RECOGNITION PROTEIN LC-RELATED"/>
    <property type="match status" value="1"/>
</dbReference>
<comment type="similarity">
    <text evidence="1">Belongs to the N-acetylmuramoyl-L-alanine amidase 2 family.</text>
</comment>
<evidence type="ECO:0000313" key="5">
    <source>
        <dbReference type="Proteomes" id="UP001185012"/>
    </source>
</evidence>
<dbReference type="InterPro" id="IPR036505">
    <property type="entry name" value="Amidase/PGRP_sf"/>
</dbReference>
<comment type="caution">
    <text evidence="4">The sequence shown here is derived from an EMBL/GenBank/DDBJ whole genome shotgun (WGS) entry which is preliminary data.</text>
</comment>
<dbReference type="SMART" id="SM00701">
    <property type="entry name" value="PGRP"/>
    <property type="match status" value="1"/>
</dbReference>
<dbReference type="Gene3D" id="3.40.80.10">
    <property type="entry name" value="Peptidoglycan recognition protein-like"/>
    <property type="match status" value="1"/>
</dbReference>
<feature type="domain" description="Peptidoglycan recognition protein family" evidence="3">
    <location>
        <begin position="220"/>
        <end position="380"/>
    </location>
</feature>
<dbReference type="CDD" id="cd06583">
    <property type="entry name" value="PGRP"/>
    <property type="match status" value="1"/>
</dbReference>
<dbReference type="Gene3D" id="2.60.120.260">
    <property type="entry name" value="Galactose-binding domain-like"/>
    <property type="match status" value="4"/>
</dbReference>
<dbReference type="InterPro" id="IPR015510">
    <property type="entry name" value="PGRP"/>
</dbReference>
<proteinExistence type="inferred from homology"/>
<dbReference type="SUPFAM" id="SSF55846">
    <property type="entry name" value="N-acetylmuramoyl-L-alanine amidase-like"/>
    <property type="match status" value="1"/>
</dbReference>
<evidence type="ECO:0008006" key="6">
    <source>
        <dbReference type="Google" id="ProtNLM"/>
    </source>
</evidence>
<protein>
    <recommendedName>
        <fullName evidence="6">N-acetylmuramoyl-L-alanine amidase</fullName>
    </recommendedName>
</protein>
<organism evidence="4 5">
    <name type="scientific">Desmospora profundinema</name>
    <dbReference type="NCBI Taxonomy" id="1571184"/>
    <lineage>
        <taxon>Bacteria</taxon>
        <taxon>Bacillati</taxon>
        <taxon>Bacillota</taxon>
        <taxon>Bacilli</taxon>
        <taxon>Bacillales</taxon>
        <taxon>Thermoactinomycetaceae</taxon>
        <taxon>Desmospora</taxon>
    </lineage>
</organism>
<dbReference type="InterPro" id="IPR002502">
    <property type="entry name" value="Amidase_domain"/>
</dbReference>
<evidence type="ECO:0000313" key="4">
    <source>
        <dbReference type="EMBL" id="MDR6227200.1"/>
    </source>
</evidence>
<dbReference type="EMBL" id="JAVDQG010000008">
    <property type="protein sequence ID" value="MDR6227200.1"/>
    <property type="molecule type" value="Genomic_DNA"/>
</dbReference>
<name>A0ABU1ITV7_9BACL</name>
<evidence type="ECO:0000259" key="3">
    <source>
        <dbReference type="SMART" id="SM00701"/>
    </source>
</evidence>
<dbReference type="Pfam" id="PF01510">
    <property type="entry name" value="Amidase_2"/>
    <property type="match status" value="1"/>
</dbReference>
<feature type="domain" description="N-acetylmuramoyl-L-alanine amidase" evidence="2">
    <location>
        <begin position="242"/>
        <end position="411"/>
    </location>
</feature>